<dbReference type="VEuPathDB" id="AmoebaDB:FDP41_010048"/>
<keyword evidence="3" id="KW-1185">Reference proteome</keyword>
<comment type="caution">
    <text evidence="2">The sequence shown here is derived from an EMBL/GenBank/DDBJ whole genome shotgun (WGS) entry which is preliminary data.</text>
</comment>
<accession>A0A6A5BCG4</accession>
<protein>
    <submittedName>
        <fullName evidence="2">Uncharacterized protein</fullName>
    </submittedName>
</protein>
<dbReference type="EMBL" id="VFQX01000074">
    <property type="protein sequence ID" value="KAF0971825.1"/>
    <property type="molecule type" value="Genomic_DNA"/>
</dbReference>
<evidence type="ECO:0000313" key="3">
    <source>
        <dbReference type="Proteomes" id="UP000444721"/>
    </source>
</evidence>
<dbReference type="RefSeq" id="XP_044556541.1">
    <property type="nucleotide sequence ID" value="XM_044700304.1"/>
</dbReference>
<dbReference type="OrthoDB" id="10258888at2759"/>
<dbReference type="AlphaFoldDB" id="A0A6A5BCG4"/>
<dbReference type="Pfam" id="PF13857">
    <property type="entry name" value="Ank_5"/>
    <property type="match status" value="1"/>
</dbReference>
<dbReference type="SUPFAM" id="SSF48403">
    <property type="entry name" value="Ankyrin repeat"/>
    <property type="match status" value="1"/>
</dbReference>
<proteinExistence type="predicted"/>
<dbReference type="VEuPathDB" id="AmoebaDB:NF0076780"/>
<dbReference type="GeneID" id="68117263"/>
<feature type="region of interest" description="Disordered" evidence="1">
    <location>
        <begin position="71"/>
        <end position="91"/>
    </location>
</feature>
<dbReference type="VEuPathDB" id="AmoebaDB:NfTy_082060"/>
<name>A0A6A5BCG4_NAEFO</name>
<gene>
    <name evidence="2" type="ORF">FDP41_010048</name>
</gene>
<dbReference type="InterPro" id="IPR002110">
    <property type="entry name" value="Ankyrin_rpt"/>
</dbReference>
<evidence type="ECO:0000256" key="1">
    <source>
        <dbReference type="SAM" id="MobiDB-lite"/>
    </source>
</evidence>
<sequence>MVRSRGGRYSLTWRPRIYEHPNNFQKFNRWIERNDQSKHFDLLSRYVPYSYCSRLARLWILKDIKNTTDPEKPIKHIQSDPNGQNATEWPEEGSQKLRELPMDAKAYIICFVSTKSMVTKSYNIYSSILDPKQLEVIDPWWLSYFKHRIICQDVKQVLENIIATRISSEGLDLSDFVTFNKHFMILSLIGAHQELMTLGSIEKGFISYESVASALKEADTTAIEYASSFQSDEEYEEEYEESSENKLNEDELMFDILQCENREFEKEFVTLTTHFEIGTVEKPILRKHENRIHANITKMLSIFRNTIDLYRNVYSPNYFGDVFQRHHHRENHFIHTLIVPLTGHNIQFVEILLQDLKGLKNLTLLVYYPRSIHTIFAQLWEQKCRLPNIETLKIVNLNRGYISHDGLEKMLLVCERLRKLYIEGFDTSRFTILKQPERAFELHIDNINASSLERMMQTYANIEPCQVDGSSLLRAIFIESERSLLEKKDMLHVVLKRHSLEHFNWALNNDIQTNSTYLPLVQYALYLNNRYSNCSFGKLCPSDFALSCIQYGHDIMNNIFDTIPLLPSELAEQVINIFLKERLMTGQLILTVEKFRELLLNILGNLMIGTFLPAFSSLRGFVKDIDQLFKNFEVKKYHRIQQFNLFHHLLFLQMPTFVVDYLMDYILPEDLLEITSVPVLLLAMTSTSISDECIVKMIKKQPLILNQKAKGSNLTALHLACSDCKRWNLIPLLVNEYHEDINAKDANGNTPYDYARSQCDGFETVIPACLKAEQPIQ</sequence>
<evidence type="ECO:0000313" key="2">
    <source>
        <dbReference type="EMBL" id="KAF0971825.1"/>
    </source>
</evidence>
<organism evidence="2 3">
    <name type="scientific">Naegleria fowleri</name>
    <name type="common">Brain eating amoeba</name>
    <dbReference type="NCBI Taxonomy" id="5763"/>
    <lineage>
        <taxon>Eukaryota</taxon>
        <taxon>Discoba</taxon>
        <taxon>Heterolobosea</taxon>
        <taxon>Tetramitia</taxon>
        <taxon>Eutetramitia</taxon>
        <taxon>Vahlkampfiidae</taxon>
        <taxon>Naegleria</taxon>
    </lineage>
</organism>
<dbReference type="InterPro" id="IPR036770">
    <property type="entry name" value="Ankyrin_rpt-contain_sf"/>
</dbReference>
<dbReference type="OMA" id="RIHANIT"/>
<dbReference type="Proteomes" id="UP000444721">
    <property type="component" value="Unassembled WGS sequence"/>
</dbReference>
<reference evidence="2 3" key="1">
    <citation type="journal article" date="2019" name="Sci. Rep.">
        <title>Nanopore sequencing improves the draft genome of the human pathogenic amoeba Naegleria fowleri.</title>
        <authorList>
            <person name="Liechti N."/>
            <person name="Schurch N."/>
            <person name="Bruggmann R."/>
            <person name="Wittwer M."/>
        </authorList>
    </citation>
    <scope>NUCLEOTIDE SEQUENCE [LARGE SCALE GENOMIC DNA]</scope>
    <source>
        <strain evidence="2 3">ATCC 30894</strain>
    </source>
</reference>
<dbReference type="Gene3D" id="1.25.40.20">
    <property type="entry name" value="Ankyrin repeat-containing domain"/>
    <property type="match status" value="1"/>
</dbReference>